<dbReference type="NCBIfam" id="TIGR01728">
    <property type="entry name" value="SsuA_fam"/>
    <property type="match status" value="1"/>
</dbReference>
<name>A0A3N1KSX9_9PROT</name>
<dbReference type="EMBL" id="RJKX01000018">
    <property type="protein sequence ID" value="ROP81368.1"/>
    <property type="molecule type" value="Genomic_DNA"/>
</dbReference>
<reference evidence="9 10" key="1">
    <citation type="submission" date="2018-11" db="EMBL/GenBank/DDBJ databases">
        <title>Genomic Encyclopedia of Type Strains, Phase IV (KMG-IV): sequencing the most valuable type-strain genomes for metagenomic binning, comparative biology and taxonomic classification.</title>
        <authorList>
            <person name="Goeker M."/>
        </authorList>
    </citation>
    <scope>NUCLEOTIDE SEQUENCE [LARGE SCALE GENOMIC DNA]</scope>
    <source>
        <strain evidence="9 10">DSM 5900</strain>
    </source>
</reference>
<keyword evidence="10" id="KW-1185">Reference proteome</keyword>
<comment type="subcellular location">
    <subcellularLocation>
        <location evidence="1">Periplasm</location>
    </subcellularLocation>
</comment>
<dbReference type="Gene3D" id="3.40.190.10">
    <property type="entry name" value="Periplasmic binding protein-like II"/>
    <property type="match status" value="2"/>
</dbReference>
<dbReference type="PROSITE" id="PS51318">
    <property type="entry name" value="TAT"/>
    <property type="match status" value="1"/>
</dbReference>
<dbReference type="PANTHER" id="PTHR30024:SF42">
    <property type="entry name" value="ALIPHATIC SULFONATES-BINDING PROTEIN-RELATED"/>
    <property type="match status" value="1"/>
</dbReference>
<evidence type="ECO:0000256" key="2">
    <source>
        <dbReference type="ARBA" id="ARBA00010742"/>
    </source>
</evidence>
<dbReference type="RefSeq" id="WP_123695183.1">
    <property type="nucleotide sequence ID" value="NZ_AP019700.1"/>
</dbReference>
<dbReference type="AlphaFoldDB" id="A0A3N1KSX9"/>
<dbReference type="InterPro" id="IPR015168">
    <property type="entry name" value="SsuA/THI5"/>
</dbReference>
<feature type="chain" id="PRO_5018027200" description="Putative aliphatic sulfonates-binding protein" evidence="7">
    <location>
        <begin position="28"/>
        <end position="319"/>
    </location>
</feature>
<dbReference type="InterPro" id="IPR006311">
    <property type="entry name" value="TAT_signal"/>
</dbReference>
<evidence type="ECO:0000256" key="5">
    <source>
        <dbReference type="ARBA" id="ARBA00055538"/>
    </source>
</evidence>
<dbReference type="SUPFAM" id="SSF53850">
    <property type="entry name" value="Periplasmic binding protein-like II"/>
    <property type="match status" value="1"/>
</dbReference>
<gene>
    <name evidence="9" type="ORF">EDC65_5226</name>
</gene>
<evidence type="ECO:0000256" key="3">
    <source>
        <dbReference type="ARBA" id="ARBA00022448"/>
    </source>
</evidence>
<keyword evidence="3" id="KW-0813">Transport</keyword>
<evidence type="ECO:0000313" key="9">
    <source>
        <dbReference type="EMBL" id="ROP81368.1"/>
    </source>
</evidence>
<evidence type="ECO:0000256" key="6">
    <source>
        <dbReference type="ARBA" id="ARBA00070228"/>
    </source>
</evidence>
<feature type="domain" description="Solute-binding protein family 3/N-terminal" evidence="8">
    <location>
        <begin position="33"/>
        <end position="252"/>
    </location>
</feature>
<keyword evidence="4 7" id="KW-0732">Signal</keyword>
<dbReference type="PANTHER" id="PTHR30024">
    <property type="entry name" value="ALIPHATIC SULFONATES-BINDING PROTEIN-RELATED"/>
    <property type="match status" value="1"/>
</dbReference>
<proteinExistence type="inferred from homology"/>
<sequence>MTSRRAFLGAAAGALVMAGGLSRPASAAGLPGEFRIGYQKEGVLAVVKQRGGLETRLAGLGVPNVRWVEFSFGPPMMEALGSGAIDLASVGDTPPVFAQAAGANVVYVASTPAAENAIVVPAGSPVSSLAELKGRKVAMARGSSSHNFTFQALKKVGLTFDDITPVFLGQAEASQAMGRGEVDAWAIWDPYFALAELRQGARAIATSATHYPSNSFYLASRVFSDRYGALLGTVIDELRLAYVWADQNRAQAATLIAQATGVEPAAQERTLMRLGIELKPMDEAVIAQQQAIADVFHGLGLIARPIVVRDAVWRQSAAR</sequence>
<dbReference type="Pfam" id="PF09084">
    <property type="entry name" value="NMT1"/>
    <property type="match status" value="1"/>
</dbReference>
<organism evidence="9 10">
    <name type="scientific">Stella humosa</name>
    <dbReference type="NCBI Taxonomy" id="94"/>
    <lineage>
        <taxon>Bacteria</taxon>
        <taxon>Pseudomonadati</taxon>
        <taxon>Pseudomonadota</taxon>
        <taxon>Alphaproteobacteria</taxon>
        <taxon>Rhodospirillales</taxon>
        <taxon>Stellaceae</taxon>
        <taxon>Stella</taxon>
    </lineage>
</organism>
<comment type="caution">
    <text evidence="9">The sequence shown here is derived from an EMBL/GenBank/DDBJ whole genome shotgun (WGS) entry which is preliminary data.</text>
</comment>
<dbReference type="Proteomes" id="UP000278222">
    <property type="component" value="Unassembled WGS sequence"/>
</dbReference>
<feature type="signal peptide" evidence="7">
    <location>
        <begin position="1"/>
        <end position="27"/>
    </location>
</feature>
<comment type="function">
    <text evidence="5">Part of a binding-protein-dependent transport system for aliphatic sulfonates. Putative binding protein.</text>
</comment>
<comment type="similarity">
    <text evidence="2">Belongs to the bacterial solute-binding protein SsuA/TauA family.</text>
</comment>
<dbReference type="GO" id="GO:0016020">
    <property type="term" value="C:membrane"/>
    <property type="evidence" value="ECO:0007669"/>
    <property type="project" value="InterPro"/>
</dbReference>
<evidence type="ECO:0000313" key="10">
    <source>
        <dbReference type="Proteomes" id="UP000278222"/>
    </source>
</evidence>
<dbReference type="GO" id="GO:0042597">
    <property type="term" value="C:periplasmic space"/>
    <property type="evidence" value="ECO:0007669"/>
    <property type="project" value="UniProtKB-SubCell"/>
</dbReference>
<dbReference type="FunFam" id="3.40.190.10:FF:000050">
    <property type="entry name" value="Sulfonate ABC transporter substrate-binding protein"/>
    <property type="match status" value="1"/>
</dbReference>
<evidence type="ECO:0000256" key="7">
    <source>
        <dbReference type="SAM" id="SignalP"/>
    </source>
</evidence>
<dbReference type="GO" id="GO:0042626">
    <property type="term" value="F:ATPase-coupled transmembrane transporter activity"/>
    <property type="evidence" value="ECO:0007669"/>
    <property type="project" value="InterPro"/>
</dbReference>
<dbReference type="OrthoDB" id="7374754at2"/>
<evidence type="ECO:0000259" key="8">
    <source>
        <dbReference type="SMART" id="SM00062"/>
    </source>
</evidence>
<protein>
    <recommendedName>
        <fullName evidence="6">Putative aliphatic sulfonates-binding protein</fullName>
    </recommendedName>
</protein>
<dbReference type="InterPro" id="IPR010067">
    <property type="entry name" value="ABC_SsuA_sub-bd"/>
</dbReference>
<dbReference type="SMART" id="SM00062">
    <property type="entry name" value="PBPb"/>
    <property type="match status" value="1"/>
</dbReference>
<evidence type="ECO:0000256" key="4">
    <source>
        <dbReference type="ARBA" id="ARBA00022729"/>
    </source>
</evidence>
<dbReference type="InterPro" id="IPR001638">
    <property type="entry name" value="Solute-binding_3/MltF_N"/>
</dbReference>
<evidence type="ECO:0000256" key="1">
    <source>
        <dbReference type="ARBA" id="ARBA00004418"/>
    </source>
</evidence>
<accession>A0A3N1KSX9</accession>